<evidence type="ECO:0000256" key="10">
    <source>
        <dbReference type="ARBA" id="ARBA00052865"/>
    </source>
</evidence>
<accession>A0A9R1C115</accession>
<evidence type="ECO:0000256" key="7">
    <source>
        <dbReference type="ARBA" id="ARBA00029436"/>
    </source>
</evidence>
<dbReference type="EC" id="4.2.1.9" evidence="9"/>
<dbReference type="InterPro" id="IPR020558">
    <property type="entry name" value="DiOHA_6PGluconate_deHydtase_CS"/>
</dbReference>
<name>A0A9R1C115_TRITD</name>
<evidence type="ECO:0000256" key="9">
    <source>
        <dbReference type="ARBA" id="ARBA00029490"/>
    </source>
</evidence>
<comment type="catalytic activity">
    <reaction evidence="6">
        <text>(2R)-2,3-dihydroxy-3-methylbutanoate = 3-methyl-2-oxobutanoate + H2O</text>
        <dbReference type="Rhea" id="RHEA:24809"/>
        <dbReference type="ChEBI" id="CHEBI:11851"/>
        <dbReference type="ChEBI" id="CHEBI:15377"/>
        <dbReference type="ChEBI" id="CHEBI:49072"/>
        <dbReference type="EC" id="4.2.1.9"/>
    </reaction>
    <physiologicalReaction direction="left-to-right" evidence="6">
        <dbReference type="Rhea" id="RHEA:24810"/>
    </physiologicalReaction>
</comment>
<evidence type="ECO:0000256" key="4">
    <source>
        <dbReference type="ARBA" id="ARBA00023014"/>
    </source>
</evidence>
<dbReference type="Gene3D" id="3.50.30.80">
    <property type="entry name" value="IlvD/EDD C-terminal domain-like"/>
    <property type="match status" value="1"/>
</dbReference>
<evidence type="ECO:0000256" key="3">
    <source>
        <dbReference type="ARBA" id="ARBA00023004"/>
    </source>
</evidence>
<dbReference type="EMBL" id="LT934124">
    <property type="protein sequence ID" value="VAI87465.1"/>
    <property type="molecule type" value="Genomic_DNA"/>
</dbReference>
<dbReference type="AlphaFoldDB" id="A0A9R1C115"/>
<sequence>MKYFIAMMVIKQGKVVVIRGEGPKGGPGMPEMLTPTSAIMGAGLGKECALLTDGRFSGGSHGFVVGHVCPEAQEGGPIGLVENGDTITIDVGKKVIDVDLTEDQLEQRRRKWSPPPHKVTSGALWKYIKLVSSASSGCVTDE</sequence>
<dbReference type="Pfam" id="PF24877">
    <property type="entry name" value="ILV_EDD_C"/>
    <property type="match status" value="1"/>
</dbReference>
<evidence type="ECO:0000256" key="5">
    <source>
        <dbReference type="ARBA" id="ARBA00023239"/>
    </source>
</evidence>
<gene>
    <name evidence="12" type="ORF">TRITD_7Bv1G098890</name>
</gene>
<keyword evidence="5" id="KW-0456">Lyase</keyword>
<keyword evidence="2" id="KW-0479">Metal-binding</keyword>
<dbReference type="GO" id="GO:0009082">
    <property type="term" value="P:branched-chain amino acid biosynthetic process"/>
    <property type="evidence" value="ECO:0007669"/>
    <property type="project" value="TreeGrafter"/>
</dbReference>
<dbReference type="Proteomes" id="UP000324705">
    <property type="component" value="Chromosome 7B"/>
</dbReference>
<dbReference type="GO" id="GO:0051536">
    <property type="term" value="F:iron-sulfur cluster binding"/>
    <property type="evidence" value="ECO:0007669"/>
    <property type="project" value="UniProtKB-KW"/>
</dbReference>
<keyword evidence="13" id="KW-1185">Reference proteome</keyword>
<dbReference type="PROSITE" id="PS00887">
    <property type="entry name" value="ILVD_EDD_2"/>
    <property type="match status" value="1"/>
</dbReference>
<evidence type="ECO:0000313" key="12">
    <source>
        <dbReference type="EMBL" id="VAI87465.1"/>
    </source>
</evidence>
<dbReference type="GO" id="GO:0046872">
    <property type="term" value="F:metal ion binding"/>
    <property type="evidence" value="ECO:0007669"/>
    <property type="project" value="UniProtKB-KW"/>
</dbReference>
<proteinExistence type="inferred from homology"/>
<comment type="similarity">
    <text evidence="1">Belongs to the IlvD/Edd family.</text>
</comment>
<reference evidence="12 13" key="1">
    <citation type="submission" date="2017-09" db="EMBL/GenBank/DDBJ databases">
        <authorList>
            <consortium name="International Durum Wheat Genome Sequencing Consortium (IDWGSC)"/>
            <person name="Milanesi L."/>
        </authorList>
    </citation>
    <scope>NUCLEOTIDE SEQUENCE [LARGE SCALE GENOMIC DNA]</scope>
    <source>
        <strain evidence="13">cv. Svevo</strain>
    </source>
</reference>
<dbReference type="InterPro" id="IPR056740">
    <property type="entry name" value="ILV_EDD_C"/>
</dbReference>
<evidence type="ECO:0000259" key="11">
    <source>
        <dbReference type="Pfam" id="PF24877"/>
    </source>
</evidence>
<dbReference type="GO" id="GO:0009570">
    <property type="term" value="C:chloroplast stroma"/>
    <property type="evidence" value="ECO:0007669"/>
    <property type="project" value="TreeGrafter"/>
</dbReference>
<evidence type="ECO:0000256" key="6">
    <source>
        <dbReference type="ARBA" id="ARBA00029304"/>
    </source>
</evidence>
<keyword evidence="4" id="KW-0411">Iron-sulfur</keyword>
<dbReference type="InterPro" id="IPR050165">
    <property type="entry name" value="DHAD_IlvD/Edd"/>
</dbReference>
<dbReference type="InterPro" id="IPR042096">
    <property type="entry name" value="Dihydro-acid_dehy_C"/>
</dbReference>
<dbReference type="PANTHER" id="PTHR21000:SF5">
    <property type="entry name" value="DIHYDROXY-ACID DEHYDRATASE, MITOCHONDRIAL"/>
    <property type="match status" value="1"/>
</dbReference>
<evidence type="ECO:0000256" key="1">
    <source>
        <dbReference type="ARBA" id="ARBA00006486"/>
    </source>
</evidence>
<evidence type="ECO:0000256" key="2">
    <source>
        <dbReference type="ARBA" id="ARBA00022723"/>
    </source>
</evidence>
<dbReference type="Gramene" id="TRITD7Bv1G098890.5">
    <property type="protein sequence ID" value="TRITD7Bv1G098890.5"/>
    <property type="gene ID" value="TRITD7Bv1G098890"/>
</dbReference>
<comment type="pathway">
    <text evidence="7">Amino-acid biosynthesis; L-valine biosynthesis; L-valine from pyruvate: step 3/4.</text>
</comment>
<dbReference type="GO" id="GO:0004160">
    <property type="term" value="F:dihydroxy-acid dehydratase activity"/>
    <property type="evidence" value="ECO:0007669"/>
    <property type="project" value="UniProtKB-EC"/>
</dbReference>
<protein>
    <recommendedName>
        <fullName evidence="9">dihydroxy-acid dehydratase</fullName>
        <ecNumber evidence="9">4.2.1.9</ecNumber>
    </recommendedName>
</protein>
<dbReference type="PANTHER" id="PTHR21000">
    <property type="entry name" value="DIHYDROXY-ACID DEHYDRATASE DAD"/>
    <property type="match status" value="1"/>
</dbReference>
<feature type="domain" description="Dihydroxy-acid/6-phosphogluconate dehydratase C-terminal" evidence="11">
    <location>
        <begin position="8"/>
        <end position="138"/>
    </location>
</feature>
<dbReference type="SUPFAM" id="SSF52016">
    <property type="entry name" value="LeuD/IlvD-like"/>
    <property type="match status" value="1"/>
</dbReference>
<keyword evidence="3" id="KW-0408">Iron</keyword>
<comment type="pathway">
    <text evidence="8">Amino-acid biosynthesis; L-isoleucine biosynthesis; L-isoleucine from 2-oxobutanoate: step 3/4.</text>
</comment>
<evidence type="ECO:0000313" key="13">
    <source>
        <dbReference type="Proteomes" id="UP000324705"/>
    </source>
</evidence>
<dbReference type="FunFam" id="3.50.30.80:FF:000001">
    <property type="entry name" value="Dihydroxy-acid dehydratase"/>
    <property type="match status" value="1"/>
</dbReference>
<comment type="catalytic activity">
    <reaction evidence="10">
        <text>(2R,3R)-2,3-dihydroxy-3-methylpentanoate = (S)-3-methyl-2-oxopentanoate + H2O</text>
        <dbReference type="Rhea" id="RHEA:27694"/>
        <dbReference type="ChEBI" id="CHEBI:15377"/>
        <dbReference type="ChEBI" id="CHEBI:35146"/>
        <dbReference type="ChEBI" id="CHEBI:49258"/>
        <dbReference type="EC" id="4.2.1.9"/>
    </reaction>
    <physiologicalReaction direction="left-to-right" evidence="10">
        <dbReference type="Rhea" id="RHEA:27695"/>
    </physiologicalReaction>
</comment>
<organism evidence="12 13">
    <name type="scientific">Triticum turgidum subsp. durum</name>
    <name type="common">Durum wheat</name>
    <name type="synonym">Triticum durum</name>
    <dbReference type="NCBI Taxonomy" id="4567"/>
    <lineage>
        <taxon>Eukaryota</taxon>
        <taxon>Viridiplantae</taxon>
        <taxon>Streptophyta</taxon>
        <taxon>Embryophyta</taxon>
        <taxon>Tracheophyta</taxon>
        <taxon>Spermatophyta</taxon>
        <taxon>Magnoliopsida</taxon>
        <taxon>Liliopsida</taxon>
        <taxon>Poales</taxon>
        <taxon>Poaceae</taxon>
        <taxon>BOP clade</taxon>
        <taxon>Pooideae</taxon>
        <taxon>Triticodae</taxon>
        <taxon>Triticeae</taxon>
        <taxon>Triticinae</taxon>
        <taxon>Triticum</taxon>
    </lineage>
</organism>
<evidence type="ECO:0000256" key="8">
    <source>
        <dbReference type="ARBA" id="ARBA00029437"/>
    </source>
</evidence>